<dbReference type="OrthoDB" id="20669at2759"/>
<dbReference type="PANTHER" id="PTHR47201">
    <property type="entry name" value="BNAC09G30780D PROTEIN"/>
    <property type="match status" value="1"/>
</dbReference>
<dbReference type="InterPro" id="IPR015943">
    <property type="entry name" value="WD40/YVTN_repeat-like_dom_sf"/>
</dbReference>
<dbReference type="InterPro" id="IPR046377">
    <property type="entry name" value="DHU1"/>
</dbReference>
<evidence type="ECO:0000313" key="2">
    <source>
        <dbReference type="EMBL" id="KAF4686681.1"/>
    </source>
</evidence>
<gene>
    <name evidence="2" type="ORF">FOZ60_004960</name>
</gene>
<dbReference type="AlphaFoldDB" id="A0A7J6NUF0"/>
<organism evidence="2 3">
    <name type="scientific">Perkinsus olseni</name>
    <name type="common">Perkinsus atlanticus</name>
    <dbReference type="NCBI Taxonomy" id="32597"/>
    <lineage>
        <taxon>Eukaryota</taxon>
        <taxon>Sar</taxon>
        <taxon>Alveolata</taxon>
        <taxon>Perkinsozoa</taxon>
        <taxon>Perkinsea</taxon>
        <taxon>Perkinsida</taxon>
        <taxon>Perkinsidae</taxon>
        <taxon>Perkinsus</taxon>
    </lineage>
</organism>
<feature type="region of interest" description="Disordered" evidence="1">
    <location>
        <begin position="524"/>
        <end position="599"/>
    </location>
</feature>
<feature type="compositionally biased region" description="Acidic residues" evidence="1">
    <location>
        <begin position="524"/>
        <end position="539"/>
    </location>
</feature>
<proteinExistence type="predicted"/>
<evidence type="ECO:0000313" key="3">
    <source>
        <dbReference type="Proteomes" id="UP000541610"/>
    </source>
</evidence>
<sequence length="822" mass="90656">MPCLPPPPPPPVTAVDVLEIILTGHITLLEPKECANIIIINKYINRNVMDEPAVWYGIAMQCKGLTILKGSAEECLAKTRGIFDWRGYLTDHISSSSTKNNKHTTKVRVWVHVCDSVAVAVYLPSGHRTNYDEVLSKLILTPSSCRLRYVTSQCEPFNRPGPVVKDIIIPDTHLLLELSIQDTTLLDGDDSSGRMWSLPPHHSYRHTSNTSSSRYSLLTRIGLAIARRTSNMNSRRRRLSLPTRGIGLRRHHHSGSSGLRRAASSLSLSSIITRRNSGNNQDYRTRRYVAPTSSSSDDVDDDDAELSPSSSSSNSTSRVMAAVLPSCMHSRQQQDGHDDDDDDEHHWLVGIDIVLPSSTTAATTTQREWMNVNRHDTLGDLADRIIHMLDDDTRIPLLPFIISHVMLAPIGSTTTTRRDYHHSSGVHDGMMMVIRDGMRDLRLLHDLKKGGGGSTMAAAAAAVIYREDATTVDLLSIPACSVDDDDDEDDDDGIITILKRGCGNDNNNSIMHYVCDDDYDDAGFYDDEDHDDDDSSNEDYDGHLLTSTNPNVASTNAPPGHRFSNNIHTAATAAPPNIIIPSSSLSSHATSDGVSDTTSDDDILLRSNVVLPAVDKKLLLSTRDTRQFEFHPTYDNILLTGHRSGNISIIDINNDECIARVKADDSPILGLTWFNHLPTTALYGASPTGNVGYVRYNHHHAAAAGYQDEGVIIKHCRTSTFKHLSSISINSTDDYFMTSGFVPDVALFDTTTGGMIGLLTDIHSHFINILRFANHSPHIFATSSFDHTFYLIQNVKGWVDVNQMRDYLGSGHTGFREKVGGE</sequence>
<dbReference type="PANTHER" id="PTHR47201:SF1">
    <property type="entry name" value="PROTEIN DWD HYPERSENSITIVE TO UV-B 1"/>
    <property type="match status" value="1"/>
</dbReference>
<feature type="compositionally biased region" description="Polar residues" evidence="1">
    <location>
        <begin position="545"/>
        <end position="557"/>
    </location>
</feature>
<feature type="region of interest" description="Disordered" evidence="1">
    <location>
        <begin position="232"/>
        <end position="319"/>
    </location>
</feature>
<dbReference type="GO" id="GO:0071493">
    <property type="term" value="P:cellular response to UV-B"/>
    <property type="evidence" value="ECO:0007669"/>
    <property type="project" value="InterPro"/>
</dbReference>
<evidence type="ECO:0000256" key="1">
    <source>
        <dbReference type="SAM" id="MobiDB-lite"/>
    </source>
</evidence>
<reference evidence="2 3" key="1">
    <citation type="submission" date="2020-04" db="EMBL/GenBank/DDBJ databases">
        <title>Perkinsus olseni comparative genomics.</title>
        <authorList>
            <person name="Bogema D.R."/>
        </authorList>
    </citation>
    <scope>NUCLEOTIDE SEQUENCE [LARGE SCALE GENOMIC DNA]</scope>
    <source>
        <strain evidence="2">00978-12</strain>
    </source>
</reference>
<dbReference type="InterPro" id="IPR036322">
    <property type="entry name" value="WD40_repeat_dom_sf"/>
</dbReference>
<feature type="compositionally biased region" description="Low complexity" evidence="1">
    <location>
        <begin position="565"/>
        <end position="597"/>
    </location>
</feature>
<dbReference type="EMBL" id="JABANP010000212">
    <property type="protein sequence ID" value="KAF4686681.1"/>
    <property type="molecule type" value="Genomic_DNA"/>
</dbReference>
<feature type="compositionally biased region" description="Polar residues" evidence="1">
    <location>
        <begin position="271"/>
        <end position="282"/>
    </location>
</feature>
<feature type="compositionally biased region" description="Low complexity" evidence="1">
    <location>
        <begin position="255"/>
        <end position="270"/>
    </location>
</feature>
<comment type="caution">
    <text evidence="2">The sequence shown here is derived from an EMBL/GenBank/DDBJ whole genome shotgun (WGS) entry which is preliminary data.</text>
</comment>
<name>A0A7J6NUF0_PEROL</name>
<accession>A0A7J6NUF0</accession>
<dbReference type="Gene3D" id="2.130.10.10">
    <property type="entry name" value="YVTN repeat-like/Quinoprotein amine dehydrogenase"/>
    <property type="match status" value="1"/>
</dbReference>
<dbReference type="GO" id="GO:0080008">
    <property type="term" value="C:Cul4-RING E3 ubiquitin ligase complex"/>
    <property type="evidence" value="ECO:0007669"/>
    <property type="project" value="InterPro"/>
</dbReference>
<dbReference type="Proteomes" id="UP000541610">
    <property type="component" value="Unassembled WGS sequence"/>
</dbReference>
<protein>
    <submittedName>
        <fullName evidence="2">Uncharacterized protein</fullName>
    </submittedName>
</protein>
<feature type="compositionally biased region" description="Low complexity" evidence="1">
    <location>
        <begin position="307"/>
        <end position="317"/>
    </location>
</feature>
<dbReference type="SUPFAM" id="SSF50978">
    <property type="entry name" value="WD40 repeat-like"/>
    <property type="match status" value="1"/>
</dbReference>